<evidence type="ECO:0000313" key="4">
    <source>
        <dbReference type="Proteomes" id="UP000289738"/>
    </source>
</evidence>
<evidence type="ECO:0000256" key="2">
    <source>
        <dbReference type="ARBA" id="ARBA00022737"/>
    </source>
</evidence>
<dbReference type="InterPro" id="IPR002885">
    <property type="entry name" value="PPR_rpt"/>
</dbReference>
<gene>
    <name evidence="3" type="ORF">Ahy_A06g029679</name>
</gene>
<keyword evidence="4" id="KW-1185">Reference proteome</keyword>
<dbReference type="NCBIfam" id="TIGR00756">
    <property type="entry name" value="PPR"/>
    <property type="match status" value="1"/>
</dbReference>
<dbReference type="EMBL" id="SDMP01000006">
    <property type="protein sequence ID" value="RYR54408.1"/>
    <property type="molecule type" value="Genomic_DNA"/>
</dbReference>
<dbReference type="GO" id="GO:0007005">
    <property type="term" value="P:mitochondrion organization"/>
    <property type="evidence" value="ECO:0007669"/>
    <property type="project" value="TreeGrafter"/>
</dbReference>
<dbReference type="PANTHER" id="PTHR47934:SF27">
    <property type="entry name" value="PENTATRICOPEPTIDE REPEAT PROTEIN-RELATED"/>
    <property type="match status" value="1"/>
</dbReference>
<proteinExistence type="inferred from homology"/>
<name>A0A445CU26_ARAHY</name>
<sequence length="104" mass="12145">MVNQGIRPDLITYNALIICNICDLEKVRKLVNEMSEIGLKSNKITFTTLIDRYCKDGDIKFVLKIKNKMMTGIELDEVAFTALILELCRKKMRRRRKELRLPPT</sequence>
<dbReference type="AlphaFoldDB" id="A0A445CU26"/>
<comment type="caution">
    <text evidence="3">The sequence shown here is derived from an EMBL/GenBank/DDBJ whole genome shotgun (WGS) entry which is preliminary data.</text>
</comment>
<evidence type="ECO:0000256" key="1">
    <source>
        <dbReference type="ARBA" id="ARBA00007626"/>
    </source>
</evidence>
<dbReference type="GO" id="GO:0005739">
    <property type="term" value="C:mitochondrion"/>
    <property type="evidence" value="ECO:0007669"/>
    <property type="project" value="TreeGrafter"/>
</dbReference>
<evidence type="ECO:0000313" key="3">
    <source>
        <dbReference type="EMBL" id="RYR54408.1"/>
    </source>
</evidence>
<dbReference type="GO" id="GO:0003729">
    <property type="term" value="F:mRNA binding"/>
    <property type="evidence" value="ECO:0007669"/>
    <property type="project" value="TreeGrafter"/>
</dbReference>
<dbReference type="PANTHER" id="PTHR47934">
    <property type="entry name" value="PENTATRICOPEPTIDE REPEAT-CONTAINING PROTEIN PET309, MITOCHONDRIAL"/>
    <property type="match status" value="1"/>
</dbReference>
<dbReference type="InterPro" id="IPR011990">
    <property type="entry name" value="TPR-like_helical_dom_sf"/>
</dbReference>
<dbReference type="Gene3D" id="1.25.40.10">
    <property type="entry name" value="Tetratricopeptide repeat domain"/>
    <property type="match status" value="1"/>
</dbReference>
<dbReference type="InterPro" id="IPR051114">
    <property type="entry name" value="Mito_RNA_Proc_CCM1"/>
</dbReference>
<accession>A0A445CU26</accession>
<organism evidence="3 4">
    <name type="scientific">Arachis hypogaea</name>
    <name type="common">Peanut</name>
    <dbReference type="NCBI Taxonomy" id="3818"/>
    <lineage>
        <taxon>Eukaryota</taxon>
        <taxon>Viridiplantae</taxon>
        <taxon>Streptophyta</taxon>
        <taxon>Embryophyta</taxon>
        <taxon>Tracheophyta</taxon>
        <taxon>Spermatophyta</taxon>
        <taxon>Magnoliopsida</taxon>
        <taxon>eudicotyledons</taxon>
        <taxon>Gunneridae</taxon>
        <taxon>Pentapetalae</taxon>
        <taxon>rosids</taxon>
        <taxon>fabids</taxon>
        <taxon>Fabales</taxon>
        <taxon>Fabaceae</taxon>
        <taxon>Papilionoideae</taxon>
        <taxon>50 kb inversion clade</taxon>
        <taxon>dalbergioids sensu lato</taxon>
        <taxon>Dalbergieae</taxon>
        <taxon>Pterocarpus clade</taxon>
        <taxon>Arachis</taxon>
    </lineage>
</organism>
<dbReference type="GO" id="GO:0006396">
    <property type="term" value="P:RNA processing"/>
    <property type="evidence" value="ECO:0007669"/>
    <property type="project" value="TreeGrafter"/>
</dbReference>
<evidence type="ECO:0008006" key="5">
    <source>
        <dbReference type="Google" id="ProtNLM"/>
    </source>
</evidence>
<dbReference type="Pfam" id="PF13041">
    <property type="entry name" value="PPR_2"/>
    <property type="match status" value="1"/>
</dbReference>
<keyword evidence="2" id="KW-0677">Repeat</keyword>
<comment type="similarity">
    <text evidence="1">Belongs to the PPR family. P subfamily.</text>
</comment>
<dbReference type="Proteomes" id="UP000289738">
    <property type="component" value="Chromosome A06"/>
</dbReference>
<dbReference type="STRING" id="3818.A0A445CU26"/>
<reference evidence="3 4" key="1">
    <citation type="submission" date="2019-01" db="EMBL/GenBank/DDBJ databases">
        <title>Sequencing of cultivated peanut Arachis hypogaea provides insights into genome evolution and oil improvement.</title>
        <authorList>
            <person name="Chen X."/>
        </authorList>
    </citation>
    <scope>NUCLEOTIDE SEQUENCE [LARGE SCALE GENOMIC DNA]</scope>
    <source>
        <strain evidence="4">cv. Fuhuasheng</strain>
        <tissue evidence="3">Leaves</tissue>
    </source>
</reference>
<protein>
    <recommendedName>
        <fullName evidence="5">Pentatricopeptide repeat-containing protein</fullName>
    </recommendedName>
</protein>